<feature type="transmembrane region" description="Helical" evidence="5">
    <location>
        <begin position="88"/>
        <end position="107"/>
    </location>
</feature>
<dbReference type="InParanoid" id="A0A0C3EYQ8"/>
<dbReference type="OrthoDB" id="9986881at2759"/>
<keyword evidence="3 5" id="KW-1133">Transmembrane helix</keyword>
<dbReference type="InterPro" id="IPR036259">
    <property type="entry name" value="MFS_trans_sf"/>
</dbReference>
<dbReference type="Gene3D" id="1.20.1720.10">
    <property type="entry name" value="Multidrug resistance protein D"/>
    <property type="match status" value="1"/>
</dbReference>
<evidence type="ECO:0000313" key="7">
    <source>
        <dbReference type="EMBL" id="KIM72881.1"/>
    </source>
</evidence>
<dbReference type="STRING" id="765440.A0A0C3EYQ8"/>
<evidence type="ECO:0000313" key="8">
    <source>
        <dbReference type="Proteomes" id="UP000054166"/>
    </source>
</evidence>
<dbReference type="EMBL" id="KN833103">
    <property type="protein sequence ID" value="KIM72881.1"/>
    <property type="molecule type" value="Genomic_DNA"/>
</dbReference>
<evidence type="ECO:0000256" key="2">
    <source>
        <dbReference type="ARBA" id="ARBA00022692"/>
    </source>
</evidence>
<feature type="non-terminal residue" evidence="7">
    <location>
        <position position="1"/>
    </location>
</feature>
<dbReference type="PANTHER" id="PTHR23502">
    <property type="entry name" value="MAJOR FACILITATOR SUPERFAMILY"/>
    <property type="match status" value="1"/>
</dbReference>
<evidence type="ECO:0000256" key="5">
    <source>
        <dbReference type="SAM" id="Phobius"/>
    </source>
</evidence>
<evidence type="ECO:0000256" key="1">
    <source>
        <dbReference type="ARBA" id="ARBA00004141"/>
    </source>
</evidence>
<dbReference type="Pfam" id="PF07690">
    <property type="entry name" value="MFS_1"/>
    <property type="match status" value="1"/>
</dbReference>
<dbReference type="HOGENOM" id="CLU_1890765_0_0_1"/>
<comment type="subcellular location">
    <subcellularLocation>
        <location evidence="1">Membrane</location>
        <topology evidence="1">Multi-pass membrane protein</topology>
    </subcellularLocation>
</comment>
<name>A0A0C3EYQ8_PILCF</name>
<dbReference type="GO" id="GO:0022857">
    <property type="term" value="F:transmembrane transporter activity"/>
    <property type="evidence" value="ECO:0007669"/>
    <property type="project" value="InterPro"/>
</dbReference>
<organism evidence="7 8">
    <name type="scientific">Piloderma croceum (strain F 1598)</name>
    <dbReference type="NCBI Taxonomy" id="765440"/>
    <lineage>
        <taxon>Eukaryota</taxon>
        <taxon>Fungi</taxon>
        <taxon>Dikarya</taxon>
        <taxon>Basidiomycota</taxon>
        <taxon>Agaricomycotina</taxon>
        <taxon>Agaricomycetes</taxon>
        <taxon>Agaricomycetidae</taxon>
        <taxon>Atheliales</taxon>
        <taxon>Atheliaceae</taxon>
        <taxon>Piloderma</taxon>
    </lineage>
</organism>
<keyword evidence="8" id="KW-1185">Reference proteome</keyword>
<dbReference type="PANTHER" id="PTHR23502:SF74">
    <property type="entry name" value="MAJOR FACILITATOR SUPERFAMILY (MFS) PROFILE DOMAIN-CONTAINING PROTEIN"/>
    <property type="match status" value="1"/>
</dbReference>
<feature type="transmembrane region" description="Helical" evidence="5">
    <location>
        <begin position="58"/>
        <end position="76"/>
    </location>
</feature>
<evidence type="ECO:0000259" key="6">
    <source>
        <dbReference type="PROSITE" id="PS50850"/>
    </source>
</evidence>
<dbReference type="Proteomes" id="UP000054166">
    <property type="component" value="Unassembled WGS sequence"/>
</dbReference>
<accession>A0A0C3EYQ8</accession>
<reference evidence="8" key="2">
    <citation type="submission" date="2015-01" db="EMBL/GenBank/DDBJ databases">
        <title>Evolutionary Origins and Diversification of the Mycorrhizal Mutualists.</title>
        <authorList>
            <consortium name="DOE Joint Genome Institute"/>
            <consortium name="Mycorrhizal Genomics Consortium"/>
            <person name="Kohler A."/>
            <person name="Kuo A."/>
            <person name="Nagy L.G."/>
            <person name="Floudas D."/>
            <person name="Copeland A."/>
            <person name="Barry K.W."/>
            <person name="Cichocki N."/>
            <person name="Veneault-Fourrey C."/>
            <person name="LaButti K."/>
            <person name="Lindquist E.A."/>
            <person name="Lipzen A."/>
            <person name="Lundell T."/>
            <person name="Morin E."/>
            <person name="Murat C."/>
            <person name="Riley R."/>
            <person name="Ohm R."/>
            <person name="Sun H."/>
            <person name="Tunlid A."/>
            <person name="Henrissat B."/>
            <person name="Grigoriev I.V."/>
            <person name="Hibbett D.S."/>
            <person name="Martin F."/>
        </authorList>
    </citation>
    <scope>NUCLEOTIDE SEQUENCE [LARGE SCALE GENOMIC DNA]</scope>
    <source>
        <strain evidence="8">F 1598</strain>
    </source>
</reference>
<dbReference type="PROSITE" id="PS50850">
    <property type="entry name" value="MFS"/>
    <property type="match status" value="1"/>
</dbReference>
<keyword evidence="2 5" id="KW-0812">Transmembrane</keyword>
<gene>
    <name evidence="7" type="ORF">PILCRDRAFT_46647</name>
</gene>
<proteinExistence type="predicted"/>
<evidence type="ECO:0000256" key="4">
    <source>
        <dbReference type="ARBA" id="ARBA00023136"/>
    </source>
</evidence>
<dbReference type="GO" id="GO:0005886">
    <property type="term" value="C:plasma membrane"/>
    <property type="evidence" value="ECO:0007669"/>
    <property type="project" value="TreeGrafter"/>
</dbReference>
<sequence>VTWDGPDDPHNPRNWSTPYKLFLTTLGCITALNVTFASSAPTPALTFIAKEFNTSVEVTNLITTLFLVGYITGPVLWGPGSELLGRRLVFRTSMILYTLFILGQALAHNLETLLITRLIAGVFAAAPMTNSSGAL</sequence>
<reference evidence="7 8" key="1">
    <citation type="submission" date="2014-04" db="EMBL/GenBank/DDBJ databases">
        <authorList>
            <consortium name="DOE Joint Genome Institute"/>
            <person name="Kuo A."/>
            <person name="Tarkka M."/>
            <person name="Buscot F."/>
            <person name="Kohler A."/>
            <person name="Nagy L.G."/>
            <person name="Floudas D."/>
            <person name="Copeland A."/>
            <person name="Barry K.W."/>
            <person name="Cichocki N."/>
            <person name="Veneault-Fourrey C."/>
            <person name="LaButti K."/>
            <person name="Lindquist E.A."/>
            <person name="Lipzen A."/>
            <person name="Lundell T."/>
            <person name="Morin E."/>
            <person name="Murat C."/>
            <person name="Sun H."/>
            <person name="Tunlid A."/>
            <person name="Henrissat B."/>
            <person name="Grigoriev I.V."/>
            <person name="Hibbett D.S."/>
            <person name="Martin F."/>
            <person name="Nordberg H.P."/>
            <person name="Cantor M.N."/>
            <person name="Hua S.X."/>
        </authorList>
    </citation>
    <scope>NUCLEOTIDE SEQUENCE [LARGE SCALE GENOMIC DNA]</scope>
    <source>
        <strain evidence="7 8">F 1598</strain>
    </source>
</reference>
<protein>
    <recommendedName>
        <fullName evidence="6">Major facilitator superfamily (MFS) profile domain-containing protein</fullName>
    </recommendedName>
</protein>
<dbReference type="AlphaFoldDB" id="A0A0C3EYQ8"/>
<dbReference type="InterPro" id="IPR020846">
    <property type="entry name" value="MFS_dom"/>
</dbReference>
<feature type="domain" description="Major facilitator superfamily (MFS) profile" evidence="6">
    <location>
        <begin position="19"/>
        <end position="135"/>
    </location>
</feature>
<feature type="non-terminal residue" evidence="7">
    <location>
        <position position="135"/>
    </location>
</feature>
<evidence type="ECO:0000256" key="3">
    <source>
        <dbReference type="ARBA" id="ARBA00022989"/>
    </source>
</evidence>
<keyword evidence="4 5" id="KW-0472">Membrane</keyword>
<dbReference type="InterPro" id="IPR011701">
    <property type="entry name" value="MFS"/>
</dbReference>
<dbReference type="SUPFAM" id="SSF103473">
    <property type="entry name" value="MFS general substrate transporter"/>
    <property type="match status" value="1"/>
</dbReference>
<feature type="transmembrane region" description="Helical" evidence="5">
    <location>
        <begin position="21"/>
        <end position="38"/>
    </location>
</feature>